<dbReference type="SUPFAM" id="SSF55785">
    <property type="entry name" value="PYP-like sensor domain (PAS domain)"/>
    <property type="match status" value="1"/>
</dbReference>
<keyword evidence="3" id="KW-1185">Reference proteome</keyword>
<dbReference type="Pfam" id="PF13426">
    <property type="entry name" value="PAS_9"/>
    <property type="match status" value="1"/>
</dbReference>
<dbReference type="Proteomes" id="UP001597387">
    <property type="component" value="Unassembled WGS sequence"/>
</dbReference>
<accession>A0ABW4ZNA7</accession>
<dbReference type="NCBIfam" id="TIGR00229">
    <property type="entry name" value="sensory_box"/>
    <property type="match status" value="1"/>
</dbReference>
<gene>
    <name evidence="2" type="ORF">ACFSJU_14385</name>
</gene>
<dbReference type="InterPro" id="IPR000014">
    <property type="entry name" value="PAS"/>
</dbReference>
<dbReference type="EMBL" id="JBHUHZ010000002">
    <property type="protein sequence ID" value="MFD2163594.1"/>
    <property type="molecule type" value="Genomic_DNA"/>
</dbReference>
<dbReference type="CDD" id="cd00130">
    <property type="entry name" value="PAS"/>
    <property type="match status" value="1"/>
</dbReference>
<evidence type="ECO:0000313" key="2">
    <source>
        <dbReference type="EMBL" id="MFD2163594.1"/>
    </source>
</evidence>
<sequence>MIIPLTPRILGYLIEKGYTYVLAASTEHPDEGTVTITLFPVKDRPESGNLPRGYEVYYQITQEPMQMSCGIDNTTTVVIDLPENESMPDLESDEVLDDNYFRMSEDFYRQVLESLEDYAVFTTDQMGDVNSWNKGAERVLGYSEREVIGQNARIFFTEKDQEAKEPEKELQNALKHGKGIDERFHVRKDGSVFWGSGLVFPLYDTKKSHRGFTKIMRNLEEQRESKGHAPKTRI</sequence>
<evidence type="ECO:0000313" key="3">
    <source>
        <dbReference type="Proteomes" id="UP001597387"/>
    </source>
</evidence>
<name>A0ABW4ZNA7_9SPHI</name>
<dbReference type="RefSeq" id="WP_255900622.1">
    <property type="nucleotide sequence ID" value="NZ_JAFMZO010000002.1"/>
</dbReference>
<dbReference type="SMART" id="SM00091">
    <property type="entry name" value="PAS"/>
    <property type="match status" value="1"/>
</dbReference>
<comment type="caution">
    <text evidence="2">The sequence shown here is derived from an EMBL/GenBank/DDBJ whole genome shotgun (WGS) entry which is preliminary data.</text>
</comment>
<feature type="domain" description="PAS" evidence="1">
    <location>
        <begin position="104"/>
        <end position="177"/>
    </location>
</feature>
<proteinExistence type="predicted"/>
<dbReference type="Gene3D" id="3.30.450.20">
    <property type="entry name" value="PAS domain"/>
    <property type="match status" value="1"/>
</dbReference>
<dbReference type="PROSITE" id="PS50112">
    <property type="entry name" value="PAS"/>
    <property type="match status" value="1"/>
</dbReference>
<reference evidence="3" key="1">
    <citation type="journal article" date="2019" name="Int. J. Syst. Evol. Microbiol.">
        <title>The Global Catalogue of Microorganisms (GCM) 10K type strain sequencing project: providing services to taxonomists for standard genome sequencing and annotation.</title>
        <authorList>
            <consortium name="The Broad Institute Genomics Platform"/>
            <consortium name="The Broad Institute Genome Sequencing Center for Infectious Disease"/>
            <person name="Wu L."/>
            <person name="Ma J."/>
        </authorList>
    </citation>
    <scope>NUCLEOTIDE SEQUENCE [LARGE SCALE GENOMIC DNA]</scope>
    <source>
        <strain evidence="3">KCTC 42217</strain>
    </source>
</reference>
<protein>
    <submittedName>
        <fullName evidence="2">PAS domain-containing protein</fullName>
    </submittedName>
</protein>
<dbReference type="InterPro" id="IPR035965">
    <property type="entry name" value="PAS-like_dom_sf"/>
</dbReference>
<evidence type="ECO:0000259" key="1">
    <source>
        <dbReference type="PROSITE" id="PS50112"/>
    </source>
</evidence>
<organism evidence="2 3">
    <name type="scientific">Paradesertivirga mongoliensis</name>
    <dbReference type="NCBI Taxonomy" id="2100740"/>
    <lineage>
        <taxon>Bacteria</taxon>
        <taxon>Pseudomonadati</taxon>
        <taxon>Bacteroidota</taxon>
        <taxon>Sphingobacteriia</taxon>
        <taxon>Sphingobacteriales</taxon>
        <taxon>Sphingobacteriaceae</taxon>
        <taxon>Paradesertivirga</taxon>
    </lineage>
</organism>